<reference evidence="2 3" key="1">
    <citation type="submission" date="2017-12" db="EMBL/GenBank/DDBJ databases">
        <title>Hemimetabolous genomes reveal molecular basis of termite eusociality.</title>
        <authorList>
            <person name="Harrison M.C."/>
            <person name="Jongepier E."/>
            <person name="Robertson H.M."/>
            <person name="Arning N."/>
            <person name="Bitard-Feildel T."/>
            <person name="Chao H."/>
            <person name="Childers C.P."/>
            <person name="Dinh H."/>
            <person name="Doddapaneni H."/>
            <person name="Dugan S."/>
            <person name="Gowin J."/>
            <person name="Greiner C."/>
            <person name="Han Y."/>
            <person name="Hu H."/>
            <person name="Hughes D.S.T."/>
            <person name="Huylmans A.-K."/>
            <person name="Kemena C."/>
            <person name="Kremer L.P.M."/>
            <person name="Lee S.L."/>
            <person name="Lopez-Ezquerra A."/>
            <person name="Mallet L."/>
            <person name="Monroy-Kuhn J.M."/>
            <person name="Moser A."/>
            <person name="Murali S.C."/>
            <person name="Muzny D.M."/>
            <person name="Otani S."/>
            <person name="Piulachs M.-D."/>
            <person name="Poelchau M."/>
            <person name="Qu J."/>
            <person name="Schaub F."/>
            <person name="Wada-Katsumata A."/>
            <person name="Worley K.C."/>
            <person name="Xie Q."/>
            <person name="Ylla G."/>
            <person name="Poulsen M."/>
            <person name="Gibbs R.A."/>
            <person name="Schal C."/>
            <person name="Richards S."/>
            <person name="Belles X."/>
            <person name="Korb J."/>
            <person name="Bornberg-Bauer E."/>
        </authorList>
    </citation>
    <scope>NUCLEOTIDE SEQUENCE [LARGE SCALE GENOMIC DNA]</scope>
    <source>
        <tissue evidence="2">Whole body</tissue>
    </source>
</reference>
<dbReference type="OrthoDB" id="10255522at2759"/>
<feature type="non-terminal residue" evidence="2">
    <location>
        <position position="223"/>
    </location>
</feature>
<evidence type="ECO:0000313" key="2">
    <source>
        <dbReference type="EMBL" id="PNF37494.1"/>
    </source>
</evidence>
<dbReference type="STRING" id="105785.A0A2J7R9K3"/>
<protein>
    <submittedName>
        <fullName evidence="2">Uncharacterized protein</fullName>
    </submittedName>
</protein>
<name>A0A2J7R9K3_9NEOP</name>
<dbReference type="InParanoid" id="A0A2J7R9K3"/>
<sequence length="223" mass="25655">MNAVREECGTLQSDKDKLVGLEGTLELLLDEDFSIQKAYLLLTKERDTLSSEHKELTVNFDELQWKCSLLTDNLNVTKGKCDVLQSNKDKLDLQDTLKKMLVQESSTQKAYMLLAQEGDILKSDQEELKVNFDELQRKCNSMTDNLSVINGKCDALKRDRDKLISMEDKLKMVLNEESHVQKAYLLLTQERDTLKLEQEELNVNFDEVKRKCSALTDNLNAMK</sequence>
<proteinExistence type="predicted"/>
<feature type="coiled-coil region" evidence="1">
    <location>
        <begin position="191"/>
        <end position="218"/>
    </location>
</feature>
<dbReference type="EMBL" id="NEVH01006584">
    <property type="protein sequence ID" value="PNF37494.1"/>
    <property type="molecule type" value="Genomic_DNA"/>
</dbReference>
<evidence type="ECO:0000256" key="1">
    <source>
        <dbReference type="SAM" id="Coils"/>
    </source>
</evidence>
<dbReference type="Proteomes" id="UP000235965">
    <property type="component" value="Unassembled WGS sequence"/>
</dbReference>
<comment type="caution">
    <text evidence="2">The sequence shown here is derived from an EMBL/GenBank/DDBJ whole genome shotgun (WGS) entry which is preliminary data.</text>
</comment>
<accession>A0A2J7R9K3</accession>
<organism evidence="2 3">
    <name type="scientific">Cryptotermes secundus</name>
    <dbReference type="NCBI Taxonomy" id="105785"/>
    <lineage>
        <taxon>Eukaryota</taxon>
        <taxon>Metazoa</taxon>
        <taxon>Ecdysozoa</taxon>
        <taxon>Arthropoda</taxon>
        <taxon>Hexapoda</taxon>
        <taxon>Insecta</taxon>
        <taxon>Pterygota</taxon>
        <taxon>Neoptera</taxon>
        <taxon>Polyneoptera</taxon>
        <taxon>Dictyoptera</taxon>
        <taxon>Blattodea</taxon>
        <taxon>Blattoidea</taxon>
        <taxon>Termitoidae</taxon>
        <taxon>Kalotermitidae</taxon>
        <taxon>Cryptotermitinae</taxon>
        <taxon>Cryptotermes</taxon>
    </lineage>
</organism>
<evidence type="ECO:0000313" key="3">
    <source>
        <dbReference type="Proteomes" id="UP000235965"/>
    </source>
</evidence>
<keyword evidence="1" id="KW-0175">Coiled coil</keyword>
<gene>
    <name evidence="2" type="ORF">B7P43_G14326</name>
</gene>
<keyword evidence="3" id="KW-1185">Reference proteome</keyword>
<dbReference type="AlphaFoldDB" id="A0A2J7R9K3"/>